<accession>A0ACB6ZL56</accession>
<name>A0ACB6ZL56_THEGA</name>
<reference evidence="1" key="2">
    <citation type="journal article" date="2020" name="Nat. Commun.">
        <title>Large-scale genome sequencing of mycorrhizal fungi provides insights into the early evolution of symbiotic traits.</title>
        <authorList>
            <person name="Miyauchi S."/>
            <person name="Kiss E."/>
            <person name="Kuo A."/>
            <person name="Drula E."/>
            <person name="Kohler A."/>
            <person name="Sanchez-Garcia M."/>
            <person name="Morin E."/>
            <person name="Andreopoulos B."/>
            <person name="Barry K.W."/>
            <person name="Bonito G."/>
            <person name="Buee M."/>
            <person name="Carver A."/>
            <person name="Chen C."/>
            <person name="Cichocki N."/>
            <person name="Clum A."/>
            <person name="Culley D."/>
            <person name="Crous P.W."/>
            <person name="Fauchery L."/>
            <person name="Girlanda M."/>
            <person name="Hayes R.D."/>
            <person name="Keri Z."/>
            <person name="LaButti K."/>
            <person name="Lipzen A."/>
            <person name="Lombard V."/>
            <person name="Magnuson J."/>
            <person name="Maillard F."/>
            <person name="Murat C."/>
            <person name="Nolan M."/>
            <person name="Ohm R.A."/>
            <person name="Pangilinan J."/>
            <person name="Pereira M.F."/>
            <person name="Perotto S."/>
            <person name="Peter M."/>
            <person name="Pfister S."/>
            <person name="Riley R."/>
            <person name="Sitrit Y."/>
            <person name="Stielow J.B."/>
            <person name="Szollosi G."/>
            <person name="Zifcakova L."/>
            <person name="Stursova M."/>
            <person name="Spatafora J.W."/>
            <person name="Tedersoo L."/>
            <person name="Vaario L.M."/>
            <person name="Yamada A."/>
            <person name="Yan M."/>
            <person name="Wang P."/>
            <person name="Xu J."/>
            <person name="Bruns T."/>
            <person name="Baldrian P."/>
            <person name="Vilgalys R."/>
            <person name="Dunand C."/>
            <person name="Henrissat B."/>
            <person name="Grigoriev I.V."/>
            <person name="Hibbett D."/>
            <person name="Nagy L.G."/>
            <person name="Martin F.M."/>
        </authorList>
    </citation>
    <scope>NUCLEOTIDE SEQUENCE</scope>
    <source>
        <strain evidence="1">P2</strain>
    </source>
</reference>
<keyword evidence="2" id="KW-1185">Reference proteome</keyword>
<evidence type="ECO:0000313" key="2">
    <source>
        <dbReference type="Proteomes" id="UP000886501"/>
    </source>
</evidence>
<proteinExistence type="predicted"/>
<reference evidence="1" key="1">
    <citation type="submission" date="2019-10" db="EMBL/GenBank/DDBJ databases">
        <authorList>
            <consortium name="DOE Joint Genome Institute"/>
            <person name="Kuo A."/>
            <person name="Miyauchi S."/>
            <person name="Kiss E."/>
            <person name="Drula E."/>
            <person name="Kohler A."/>
            <person name="Sanchez-Garcia M."/>
            <person name="Andreopoulos B."/>
            <person name="Barry K.W."/>
            <person name="Bonito G."/>
            <person name="Buee M."/>
            <person name="Carver A."/>
            <person name="Chen C."/>
            <person name="Cichocki N."/>
            <person name="Clum A."/>
            <person name="Culley D."/>
            <person name="Crous P.W."/>
            <person name="Fauchery L."/>
            <person name="Girlanda M."/>
            <person name="Hayes R."/>
            <person name="Keri Z."/>
            <person name="Labutti K."/>
            <person name="Lipzen A."/>
            <person name="Lombard V."/>
            <person name="Magnuson J."/>
            <person name="Maillard F."/>
            <person name="Morin E."/>
            <person name="Murat C."/>
            <person name="Nolan M."/>
            <person name="Ohm R."/>
            <person name="Pangilinan J."/>
            <person name="Pereira M."/>
            <person name="Perotto S."/>
            <person name="Peter M."/>
            <person name="Riley R."/>
            <person name="Sitrit Y."/>
            <person name="Stielow B."/>
            <person name="Szollosi G."/>
            <person name="Zifcakova L."/>
            <person name="Stursova M."/>
            <person name="Spatafora J.W."/>
            <person name="Tedersoo L."/>
            <person name="Vaario L.-M."/>
            <person name="Yamada A."/>
            <person name="Yan M."/>
            <person name="Wang P."/>
            <person name="Xu J."/>
            <person name="Bruns T."/>
            <person name="Baldrian P."/>
            <person name="Vilgalys R."/>
            <person name="Henrissat B."/>
            <person name="Grigoriev I.V."/>
            <person name="Hibbett D."/>
            <person name="Nagy L.G."/>
            <person name="Martin F.M."/>
        </authorList>
    </citation>
    <scope>NUCLEOTIDE SEQUENCE</scope>
    <source>
        <strain evidence="1">P2</strain>
    </source>
</reference>
<protein>
    <submittedName>
        <fullName evidence="1">Uncharacterized protein</fullName>
    </submittedName>
</protein>
<evidence type="ECO:0000313" key="1">
    <source>
        <dbReference type="EMBL" id="KAF9650178.1"/>
    </source>
</evidence>
<dbReference type="EMBL" id="MU117987">
    <property type="protein sequence ID" value="KAF9650178.1"/>
    <property type="molecule type" value="Genomic_DNA"/>
</dbReference>
<gene>
    <name evidence="1" type="ORF">BDM02DRAFT_3112390</name>
</gene>
<comment type="caution">
    <text evidence="1">The sequence shown here is derived from an EMBL/GenBank/DDBJ whole genome shotgun (WGS) entry which is preliminary data.</text>
</comment>
<organism evidence="1 2">
    <name type="scientific">Thelephora ganbajun</name>
    <name type="common">Ganba fungus</name>
    <dbReference type="NCBI Taxonomy" id="370292"/>
    <lineage>
        <taxon>Eukaryota</taxon>
        <taxon>Fungi</taxon>
        <taxon>Dikarya</taxon>
        <taxon>Basidiomycota</taxon>
        <taxon>Agaricomycotina</taxon>
        <taxon>Agaricomycetes</taxon>
        <taxon>Thelephorales</taxon>
        <taxon>Thelephoraceae</taxon>
        <taxon>Thelephora</taxon>
    </lineage>
</organism>
<sequence length="309" mass="36101">MYFVWQYPQGVRVLRELSDIDSHILAQVYKGRCVLTGNNVKVSFYPLADSDVLMEMASRHLVSPTMSPIYHQNLVPVGPTEVDSFRLGLWTMYPTERALLRCIELEELSLTYRLCRSRFGFPDHEPSHRRKYGHPTDPGRVPNSWFDIWFSANFPTQTIQYRRHCDFECYQTYDDPESPYPSREPVLLCANVNVVVWLRTEVLMNIYPLPPRAKRQLELGQYLIALWSTTPQDFPSLERPSGLPSFESIQDRVCPPNLKNPDVKTANWHSDLLWAQTASMMVPIRIDEEDRNYIVFEHQDLEYFPPGQL</sequence>
<dbReference type="Proteomes" id="UP000886501">
    <property type="component" value="Unassembled WGS sequence"/>
</dbReference>